<evidence type="ECO:0000313" key="2">
    <source>
        <dbReference type="EMBL" id="ACO69084.1"/>
    </source>
</evidence>
<dbReference type="OMA" id="ECEEDFN"/>
<feature type="compositionally biased region" description="Basic residues" evidence="1">
    <location>
        <begin position="1"/>
        <end position="10"/>
    </location>
</feature>
<feature type="compositionally biased region" description="Basic and acidic residues" evidence="1">
    <location>
        <begin position="279"/>
        <end position="300"/>
    </location>
</feature>
<dbReference type="AlphaFoldDB" id="C1FFH2"/>
<evidence type="ECO:0000313" key="3">
    <source>
        <dbReference type="Proteomes" id="UP000002009"/>
    </source>
</evidence>
<dbReference type="GeneID" id="8245745"/>
<name>C1FFH2_MICCC</name>
<evidence type="ECO:0000256" key="1">
    <source>
        <dbReference type="SAM" id="MobiDB-lite"/>
    </source>
</evidence>
<feature type="compositionally biased region" description="Low complexity" evidence="1">
    <location>
        <begin position="25"/>
        <end position="39"/>
    </location>
</feature>
<dbReference type="InParanoid" id="C1FFH2"/>
<keyword evidence="3" id="KW-1185">Reference proteome</keyword>
<dbReference type="GO" id="GO:0030991">
    <property type="term" value="C:intraciliary transport particle A"/>
    <property type="evidence" value="ECO:0007669"/>
    <property type="project" value="InterPro"/>
</dbReference>
<dbReference type="Proteomes" id="UP000002009">
    <property type="component" value="Chromosome 8"/>
</dbReference>
<dbReference type="RefSeq" id="XP_002507826.1">
    <property type="nucleotide sequence ID" value="XM_002507780.1"/>
</dbReference>
<accession>C1FFH2</accession>
<gene>
    <name evidence="2" type="ORF">MICPUN_60514</name>
</gene>
<proteinExistence type="predicted"/>
<dbReference type="Pfam" id="PF15305">
    <property type="entry name" value="IFT43"/>
    <property type="match status" value="1"/>
</dbReference>
<dbReference type="EMBL" id="CP001575">
    <property type="protein sequence ID" value="ACO69084.1"/>
    <property type="molecule type" value="Genomic_DNA"/>
</dbReference>
<organism evidence="2 3">
    <name type="scientific">Micromonas commoda (strain RCC299 / NOUM17 / CCMP2709)</name>
    <name type="common">Picoplanktonic green alga</name>
    <dbReference type="NCBI Taxonomy" id="296587"/>
    <lineage>
        <taxon>Eukaryota</taxon>
        <taxon>Viridiplantae</taxon>
        <taxon>Chlorophyta</taxon>
        <taxon>Mamiellophyceae</taxon>
        <taxon>Mamiellales</taxon>
        <taxon>Mamiellaceae</taxon>
        <taxon>Micromonas</taxon>
    </lineage>
</organism>
<feature type="region of interest" description="Disordered" evidence="1">
    <location>
        <begin position="1"/>
        <end position="303"/>
    </location>
</feature>
<feature type="compositionally biased region" description="Acidic residues" evidence="1">
    <location>
        <begin position="69"/>
        <end position="79"/>
    </location>
</feature>
<sequence>MEFGRRARAGRRGDPEPSGPARSSGDGQLDYLDPDLLGGDSPGTPEDRSPRAKSRGGTPRKAQVGSIADDFDEDTDDEGAAPPSRGLDAAGGWGDEGGGGGGRGGQTGRRPDPRGSTRGGFFDEDENDDAPPRLEGRRQATGAMSPPPRQRPGGIAADFDDESPARPALSGVSRRKAREMEEDDSYMMVDQFADLAVRGGARGSPDPSTRSGRRIDPNGEPNRGPHDWDGGVETAVDDIASIPDAEFEQNQNQPGPQSEVADVPRGYVNRRSRFVMPDDLAKEAPERFEPAREEYRREGRDDLDDEIDLSPLLAQLLSREEAFAEDPDEVWTADSLWAEIRGVLQAEADEKARAEEELEKLEREREKI</sequence>
<dbReference type="KEGG" id="mis:MICPUN_60514"/>
<protein>
    <submittedName>
        <fullName evidence="2">Uncharacterized protein</fullName>
    </submittedName>
</protein>
<feature type="compositionally biased region" description="Basic and acidic residues" evidence="1">
    <location>
        <begin position="213"/>
        <end position="229"/>
    </location>
</feature>
<feature type="compositionally biased region" description="Gly residues" evidence="1">
    <location>
        <begin position="89"/>
        <end position="107"/>
    </location>
</feature>
<reference evidence="2 3" key="1">
    <citation type="journal article" date="2009" name="Science">
        <title>Green evolution and dynamic adaptations revealed by genomes of the marine picoeukaryotes Micromonas.</title>
        <authorList>
            <person name="Worden A.Z."/>
            <person name="Lee J.H."/>
            <person name="Mock T."/>
            <person name="Rouze P."/>
            <person name="Simmons M.P."/>
            <person name="Aerts A.L."/>
            <person name="Allen A.E."/>
            <person name="Cuvelier M.L."/>
            <person name="Derelle E."/>
            <person name="Everett M.V."/>
            <person name="Foulon E."/>
            <person name="Grimwood J."/>
            <person name="Gundlach H."/>
            <person name="Henrissat B."/>
            <person name="Napoli C."/>
            <person name="McDonald S.M."/>
            <person name="Parker M.S."/>
            <person name="Rombauts S."/>
            <person name="Salamov A."/>
            <person name="Von Dassow P."/>
            <person name="Badger J.H."/>
            <person name="Coutinho P.M."/>
            <person name="Demir E."/>
            <person name="Dubchak I."/>
            <person name="Gentemann C."/>
            <person name="Eikrem W."/>
            <person name="Gready J.E."/>
            <person name="John U."/>
            <person name="Lanier W."/>
            <person name="Lindquist E.A."/>
            <person name="Lucas S."/>
            <person name="Mayer K.F."/>
            <person name="Moreau H."/>
            <person name="Not F."/>
            <person name="Otillar R."/>
            <person name="Panaud O."/>
            <person name="Pangilinan J."/>
            <person name="Paulsen I."/>
            <person name="Piegu B."/>
            <person name="Poliakov A."/>
            <person name="Robbens S."/>
            <person name="Schmutz J."/>
            <person name="Toulza E."/>
            <person name="Wyss T."/>
            <person name="Zelensky A."/>
            <person name="Zhou K."/>
            <person name="Armbrust E.V."/>
            <person name="Bhattacharya D."/>
            <person name="Goodenough U.W."/>
            <person name="Van de Peer Y."/>
            <person name="Grigoriev I.V."/>
        </authorList>
    </citation>
    <scope>NUCLEOTIDE SEQUENCE [LARGE SCALE GENOMIC DNA]</scope>
    <source>
        <strain evidence="3">RCC299 / NOUM17</strain>
    </source>
</reference>
<dbReference type="InterPro" id="IPR029302">
    <property type="entry name" value="IFT43"/>
</dbReference>